<dbReference type="PANTHER" id="PTHR36573">
    <property type="entry name" value="INTERMEMBRANE PHOSPHOLIPID TRANSPORT SYSTEM BINDING PROTEIN MLAC"/>
    <property type="match status" value="1"/>
</dbReference>
<organism evidence="2 3">
    <name type="scientific">Roseiterribacter gracilis</name>
    <dbReference type="NCBI Taxonomy" id="2812848"/>
    <lineage>
        <taxon>Bacteria</taxon>
        <taxon>Pseudomonadati</taxon>
        <taxon>Pseudomonadota</taxon>
        <taxon>Alphaproteobacteria</taxon>
        <taxon>Rhodospirillales</taxon>
        <taxon>Roseiterribacteraceae</taxon>
        <taxon>Roseiterribacter</taxon>
    </lineage>
</organism>
<gene>
    <name evidence="2" type="ORF">TMPK1_28380</name>
</gene>
<dbReference type="Proteomes" id="UP000681075">
    <property type="component" value="Unassembled WGS sequence"/>
</dbReference>
<evidence type="ECO:0000313" key="2">
    <source>
        <dbReference type="EMBL" id="GIL40601.1"/>
    </source>
</evidence>
<sequence>MIRRSFLALAACFAIAAAAPASAQNQNPAQFINDLGQKALAALTNKQASATELQQRFRALLNGNFDVPTIGRFALGRYWNAANPQQQQDYLKLFEDQLVDAYATRFREYAGETFKVGGARTEGNDSVVTSQIVRPQGPPIDVEWRVRNGAQGLRIVDVAVAGVSMATTQRSEFAAVIERNGGNVDSLIQALRTKTVTVAKP</sequence>
<evidence type="ECO:0008006" key="4">
    <source>
        <dbReference type="Google" id="ProtNLM"/>
    </source>
</evidence>
<dbReference type="AlphaFoldDB" id="A0A8S8XF82"/>
<name>A0A8S8XF82_9PROT</name>
<feature type="chain" id="PRO_5035866638" description="Toluene tolerance protein" evidence="1">
    <location>
        <begin position="24"/>
        <end position="201"/>
    </location>
</feature>
<dbReference type="InterPro" id="IPR042245">
    <property type="entry name" value="Tgt2/MlaC_sf"/>
</dbReference>
<keyword evidence="3" id="KW-1185">Reference proteome</keyword>
<proteinExistence type="predicted"/>
<protein>
    <recommendedName>
        <fullName evidence="4">Toluene tolerance protein</fullName>
    </recommendedName>
</protein>
<dbReference type="RefSeq" id="WP_420243731.1">
    <property type="nucleotide sequence ID" value="NZ_BOPV01000001.1"/>
</dbReference>
<dbReference type="PANTHER" id="PTHR36573:SF1">
    <property type="entry name" value="INTERMEMBRANE PHOSPHOLIPID TRANSPORT SYSTEM BINDING PROTEIN MLAC"/>
    <property type="match status" value="1"/>
</dbReference>
<dbReference type="InterPro" id="IPR008869">
    <property type="entry name" value="MlaC/ttg2D"/>
</dbReference>
<reference evidence="2" key="1">
    <citation type="submission" date="2021-02" db="EMBL/GenBank/DDBJ databases">
        <title>Genome sequence of Rhodospirillales sp. strain TMPK1 isolated from soil.</title>
        <authorList>
            <person name="Nakai R."/>
            <person name="Kusada H."/>
            <person name="Tamaki H."/>
        </authorList>
    </citation>
    <scope>NUCLEOTIDE SEQUENCE</scope>
    <source>
        <strain evidence="2">TMPK1</strain>
    </source>
</reference>
<accession>A0A8S8XF82</accession>
<evidence type="ECO:0000313" key="3">
    <source>
        <dbReference type="Proteomes" id="UP000681075"/>
    </source>
</evidence>
<dbReference type="EMBL" id="BOPV01000001">
    <property type="protein sequence ID" value="GIL40601.1"/>
    <property type="molecule type" value="Genomic_DNA"/>
</dbReference>
<dbReference type="Pfam" id="PF05494">
    <property type="entry name" value="MlaC"/>
    <property type="match status" value="1"/>
</dbReference>
<evidence type="ECO:0000256" key="1">
    <source>
        <dbReference type="SAM" id="SignalP"/>
    </source>
</evidence>
<comment type="caution">
    <text evidence="2">The sequence shown here is derived from an EMBL/GenBank/DDBJ whole genome shotgun (WGS) entry which is preliminary data.</text>
</comment>
<keyword evidence="1" id="KW-0732">Signal</keyword>
<dbReference type="Gene3D" id="3.10.450.710">
    <property type="entry name" value="Tgt2/MlaC"/>
    <property type="match status" value="1"/>
</dbReference>
<feature type="signal peptide" evidence="1">
    <location>
        <begin position="1"/>
        <end position="23"/>
    </location>
</feature>